<dbReference type="OrthoDB" id="5522836at2759"/>
<reference evidence="1" key="1">
    <citation type="submission" date="2022-07" db="EMBL/GenBank/DDBJ databases">
        <title>Phylogenomic reconstructions and comparative analyses of Kickxellomycotina fungi.</title>
        <authorList>
            <person name="Reynolds N.K."/>
            <person name="Stajich J.E."/>
            <person name="Barry K."/>
            <person name="Grigoriev I.V."/>
            <person name="Crous P."/>
            <person name="Smith M.E."/>
        </authorList>
    </citation>
    <scope>NUCLEOTIDE SEQUENCE</scope>
    <source>
        <strain evidence="1">BCRC 34297</strain>
    </source>
</reference>
<proteinExistence type="predicted"/>
<accession>A0A9W8GZ87</accession>
<evidence type="ECO:0000313" key="1">
    <source>
        <dbReference type="EMBL" id="KAJ2752189.1"/>
    </source>
</evidence>
<organism evidence="1 2">
    <name type="scientific">Coemansia pectinata</name>
    <dbReference type="NCBI Taxonomy" id="1052879"/>
    <lineage>
        <taxon>Eukaryota</taxon>
        <taxon>Fungi</taxon>
        <taxon>Fungi incertae sedis</taxon>
        <taxon>Zoopagomycota</taxon>
        <taxon>Kickxellomycotina</taxon>
        <taxon>Kickxellomycetes</taxon>
        <taxon>Kickxellales</taxon>
        <taxon>Kickxellaceae</taxon>
        <taxon>Coemansia</taxon>
    </lineage>
</organism>
<dbReference type="EMBL" id="JANBUH010000312">
    <property type="protein sequence ID" value="KAJ2752189.1"/>
    <property type="molecule type" value="Genomic_DNA"/>
</dbReference>
<protein>
    <submittedName>
        <fullName evidence="1">Uncharacterized protein</fullName>
    </submittedName>
</protein>
<gene>
    <name evidence="1" type="ORF">GGI19_003997</name>
</gene>
<evidence type="ECO:0000313" key="2">
    <source>
        <dbReference type="Proteomes" id="UP001140011"/>
    </source>
</evidence>
<sequence>MTSLSPFQTLPMLIVEKVVEYLEGRSTNLRDSNLDKHNRNMKVLRPFLRVSEYWRAAALASICDNCEIRFDDSPKGYSVRYHALPAGFPFPQHRGETLVKLVFVRAPSMCDIYGRKFRTRSWLELDFPIFPSATKLIVYQTEDEPKSIFDGWPVRNAEPVDRNKAMVDFARSLRQLTPVATGVVMSFFFLGSTNKTDKKNKGLCNILVSELCRGKVARICVESRTGPALPSFKLNAISGLTCIKQGANMVSAPFVHLAYGNARTLRELSIRLEVEADWRTLIYGGTTAPAVYSSLASLTIKIVEIPYGTSWAAIEDAGPFPVLRKLDVTGEYPFEDGLFFSGNGSTLQDLNIPYGAVKKNIFGRFGVLERSGVTQMSSISLGPEGNEYEDRDFVAGLANDYIGGQARRMAEVATTLCLEYYTADTQVYNAILMARRTAIIQHLELRAFLLDAIHIIDIIKGLPSLVSLAFSIKGSVPNIEAIPASRHPSALRAKYHCLNNKFRKLVVLDDFVSNDDRDGMAREIAVVAVQIAVLCPNFTHVDLARDLRSVFSREIAWATVNPPFLPFVSSLRRLIYTN</sequence>
<name>A0A9W8GZ87_9FUNG</name>
<dbReference type="Proteomes" id="UP001140011">
    <property type="component" value="Unassembled WGS sequence"/>
</dbReference>
<keyword evidence="2" id="KW-1185">Reference proteome</keyword>
<comment type="caution">
    <text evidence="1">The sequence shown here is derived from an EMBL/GenBank/DDBJ whole genome shotgun (WGS) entry which is preliminary data.</text>
</comment>
<dbReference type="AlphaFoldDB" id="A0A9W8GZ87"/>